<protein>
    <submittedName>
        <fullName evidence="6">LysR family transcriptional regulator</fullName>
    </submittedName>
</protein>
<comment type="similarity">
    <text evidence="1">Belongs to the LysR transcriptional regulatory family.</text>
</comment>
<organism evidence="6 7">
    <name type="scientific">Nocardioides endophyticus</name>
    <dbReference type="NCBI Taxonomy" id="1353775"/>
    <lineage>
        <taxon>Bacteria</taxon>
        <taxon>Bacillati</taxon>
        <taxon>Actinomycetota</taxon>
        <taxon>Actinomycetes</taxon>
        <taxon>Propionibacteriales</taxon>
        <taxon>Nocardioidaceae</taxon>
        <taxon>Nocardioides</taxon>
    </lineage>
</organism>
<dbReference type="Gene3D" id="1.10.10.10">
    <property type="entry name" value="Winged helix-like DNA-binding domain superfamily/Winged helix DNA-binding domain"/>
    <property type="match status" value="1"/>
</dbReference>
<dbReference type="InterPro" id="IPR036388">
    <property type="entry name" value="WH-like_DNA-bd_sf"/>
</dbReference>
<evidence type="ECO:0000256" key="3">
    <source>
        <dbReference type="ARBA" id="ARBA00023125"/>
    </source>
</evidence>
<dbReference type="EMBL" id="BAABKN010000028">
    <property type="protein sequence ID" value="GAA4753319.1"/>
    <property type="molecule type" value="Genomic_DNA"/>
</dbReference>
<feature type="domain" description="HTH lysR-type" evidence="5">
    <location>
        <begin position="9"/>
        <end position="66"/>
    </location>
</feature>
<evidence type="ECO:0000256" key="2">
    <source>
        <dbReference type="ARBA" id="ARBA00023015"/>
    </source>
</evidence>
<dbReference type="InterPro" id="IPR005119">
    <property type="entry name" value="LysR_subst-bd"/>
</dbReference>
<name>A0ABP8ZDD3_9ACTN</name>
<keyword evidence="7" id="KW-1185">Reference proteome</keyword>
<evidence type="ECO:0000313" key="7">
    <source>
        <dbReference type="Proteomes" id="UP001499882"/>
    </source>
</evidence>
<dbReference type="InterPro" id="IPR036390">
    <property type="entry name" value="WH_DNA-bd_sf"/>
</dbReference>
<dbReference type="Gene3D" id="3.40.190.10">
    <property type="entry name" value="Periplasmic binding protein-like II"/>
    <property type="match status" value="2"/>
</dbReference>
<keyword evidence="2" id="KW-0805">Transcription regulation</keyword>
<dbReference type="Pfam" id="PF00126">
    <property type="entry name" value="HTH_1"/>
    <property type="match status" value="1"/>
</dbReference>
<dbReference type="PANTHER" id="PTHR30126:SF39">
    <property type="entry name" value="HTH-TYPE TRANSCRIPTIONAL REGULATOR CYSL"/>
    <property type="match status" value="1"/>
</dbReference>
<gene>
    <name evidence="6" type="ORF">GCM10023350_43230</name>
</gene>
<evidence type="ECO:0000256" key="1">
    <source>
        <dbReference type="ARBA" id="ARBA00009437"/>
    </source>
</evidence>
<sequence>MTDLGVPDLDIETLRLLVAIESARSLSGAARARGLSQPSASARVKEFEARWGLSLVRRSARGSTLTEDGEAVVAWGRAVMHAADTMRASLAAMSAEKVEGVAVAASLTVAEYLLPRWLGELHHRQPDVRPRLHVVNSELAAEEVRSGVADIGFIETAVMPRDLARRQVGRDRMAVVVAPAHRWARRRTPLTRAEMGDESWVLRERGSGSRSTFESALRRVPNVAMEGTSTATLIGAAMAGVGPAVVSARSVVAEIETGRLVEVPTTVEMLRPLTAVWRAEERLRRPAEDLLLIAMESMRWV</sequence>
<keyword evidence="4" id="KW-0804">Transcription</keyword>
<proteinExistence type="inferred from homology"/>
<dbReference type="PROSITE" id="PS50931">
    <property type="entry name" value="HTH_LYSR"/>
    <property type="match status" value="1"/>
</dbReference>
<dbReference type="SUPFAM" id="SSF53850">
    <property type="entry name" value="Periplasmic binding protein-like II"/>
    <property type="match status" value="1"/>
</dbReference>
<keyword evidence="3" id="KW-0238">DNA-binding</keyword>
<evidence type="ECO:0000256" key="4">
    <source>
        <dbReference type="ARBA" id="ARBA00023163"/>
    </source>
</evidence>
<evidence type="ECO:0000259" key="5">
    <source>
        <dbReference type="PROSITE" id="PS50931"/>
    </source>
</evidence>
<dbReference type="SUPFAM" id="SSF46785">
    <property type="entry name" value="Winged helix' DNA-binding domain"/>
    <property type="match status" value="1"/>
</dbReference>
<dbReference type="Proteomes" id="UP001499882">
    <property type="component" value="Unassembled WGS sequence"/>
</dbReference>
<reference evidence="7" key="1">
    <citation type="journal article" date="2019" name="Int. J. Syst. Evol. Microbiol.">
        <title>The Global Catalogue of Microorganisms (GCM) 10K type strain sequencing project: providing services to taxonomists for standard genome sequencing and annotation.</title>
        <authorList>
            <consortium name="The Broad Institute Genomics Platform"/>
            <consortium name="The Broad Institute Genome Sequencing Center for Infectious Disease"/>
            <person name="Wu L."/>
            <person name="Ma J."/>
        </authorList>
    </citation>
    <scope>NUCLEOTIDE SEQUENCE [LARGE SCALE GENOMIC DNA]</scope>
    <source>
        <strain evidence="7">JCM 18532</strain>
    </source>
</reference>
<evidence type="ECO:0000313" key="6">
    <source>
        <dbReference type="EMBL" id="GAA4753319.1"/>
    </source>
</evidence>
<dbReference type="PANTHER" id="PTHR30126">
    <property type="entry name" value="HTH-TYPE TRANSCRIPTIONAL REGULATOR"/>
    <property type="match status" value="1"/>
</dbReference>
<dbReference type="Pfam" id="PF03466">
    <property type="entry name" value="LysR_substrate"/>
    <property type="match status" value="1"/>
</dbReference>
<comment type="caution">
    <text evidence="6">The sequence shown here is derived from an EMBL/GenBank/DDBJ whole genome shotgun (WGS) entry which is preliminary data.</text>
</comment>
<accession>A0ABP8ZDD3</accession>
<dbReference type="RefSeq" id="WP_345529122.1">
    <property type="nucleotide sequence ID" value="NZ_BAABKN010000028.1"/>
</dbReference>
<dbReference type="InterPro" id="IPR000847">
    <property type="entry name" value="LysR_HTH_N"/>
</dbReference>